<keyword evidence="3" id="KW-1185">Reference proteome</keyword>
<dbReference type="InterPro" id="IPR023210">
    <property type="entry name" value="NADP_OxRdtase_dom"/>
</dbReference>
<name>A0A0X3ARF6_9FLAO</name>
<dbReference type="Pfam" id="PF00248">
    <property type="entry name" value="Aldo_ket_red"/>
    <property type="match status" value="1"/>
</dbReference>
<dbReference type="InterPro" id="IPR036812">
    <property type="entry name" value="NAD(P)_OxRdtase_dom_sf"/>
</dbReference>
<dbReference type="SUPFAM" id="SSF51430">
    <property type="entry name" value="NAD(P)-linked oxidoreductase"/>
    <property type="match status" value="1"/>
</dbReference>
<proteinExistence type="predicted"/>
<dbReference type="Proteomes" id="UP000182761">
    <property type="component" value="Unassembled WGS sequence"/>
</dbReference>
<dbReference type="EMBL" id="FCOR01000007">
    <property type="protein sequence ID" value="CVK16478.1"/>
    <property type="molecule type" value="Genomic_DNA"/>
</dbReference>
<dbReference type="RefSeq" id="WP_055425668.1">
    <property type="nucleotide sequence ID" value="NZ_FCOR01000007.1"/>
</dbReference>
<sequence>MKREIFVVIVPRLTTKNLEVNQKLIKLLEKFEQEKNVTPAQISLAWLLAQKPWIVPISGTTK</sequence>
<evidence type="ECO:0000259" key="1">
    <source>
        <dbReference type="Pfam" id="PF00248"/>
    </source>
</evidence>
<dbReference type="Gene3D" id="3.20.20.100">
    <property type="entry name" value="NADP-dependent oxidoreductase domain"/>
    <property type="match status" value="1"/>
</dbReference>
<feature type="domain" description="NADP-dependent oxidoreductase" evidence="1">
    <location>
        <begin position="17"/>
        <end position="62"/>
    </location>
</feature>
<protein>
    <submittedName>
        <fullName evidence="2">Aldo/keto reductase family protein</fullName>
    </submittedName>
</protein>
<dbReference type="STRING" id="1586267.GCA_001418685_01331"/>
<accession>A0A0X3ARF6</accession>
<reference evidence="2 3" key="1">
    <citation type="submission" date="2016-01" db="EMBL/GenBank/DDBJ databases">
        <authorList>
            <person name="McClelland M."/>
            <person name="Jain A."/>
            <person name="Saraogi P."/>
            <person name="Mendelson R."/>
            <person name="Westerman R."/>
            <person name="SanMiguel P."/>
            <person name="Csonka L."/>
        </authorList>
    </citation>
    <scope>NUCLEOTIDE SEQUENCE [LARGE SCALE GENOMIC DNA]</scope>
    <source>
        <strain evidence="2 3">R-53146</strain>
    </source>
</reference>
<dbReference type="AlphaFoldDB" id="A0A0X3ARF6"/>
<organism evidence="2 3">
    <name type="scientific">Apibacter mensalis</name>
    <dbReference type="NCBI Taxonomy" id="1586267"/>
    <lineage>
        <taxon>Bacteria</taxon>
        <taxon>Pseudomonadati</taxon>
        <taxon>Bacteroidota</taxon>
        <taxon>Flavobacteriia</taxon>
        <taxon>Flavobacteriales</taxon>
        <taxon>Weeksellaceae</taxon>
        <taxon>Apibacter</taxon>
    </lineage>
</organism>
<evidence type="ECO:0000313" key="2">
    <source>
        <dbReference type="EMBL" id="CVK16478.1"/>
    </source>
</evidence>
<gene>
    <name evidence="2" type="ORF">Ga0061079_10780</name>
</gene>
<evidence type="ECO:0000313" key="3">
    <source>
        <dbReference type="Proteomes" id="UP000182761"/>
    </source>
</evidence>